<feature type="binding site" evidence="4">
    <location>
        <begin position="11"/>
        <end position="12"/>
    </location>
    <ligand>
        <name>1-deoxy-D-xylulose 5-phosphate</name>
        <dbReference type="ChEBI" id="CHEBI:57792"/>
    </ligand>
</feature>
<evidence type="ECO:0000313" key="7">
    <source>
        <dbReference type="Proteomes" id="UP000249254"/>
    </source>
</evidence>
<comment type="catalytic activity">
    <reaction evidence="4">
        <text>3-amino-2-oxopropyl phosphate + 1-deoxy-D-xylulose 5-phosphate = pyridoxine 5'-phosphate + phosphate + 2 H2O + H(+)</text>
        <dbReference type="Rhea" id="RHEA:15265"/>
        <dbReference type="ChEBI" id="CHEBI:15377"/>
        <dbReference type="ChEBI" id="CHEBI:15378"/>
        <dbReference type="ChEBI" id="CHEBI:43474"/>
        <dbReference type="ChEBI" id="CHEBI:57279"/>
        <dbReference type="ChEBI" id="CHEBI:57792"/>
        <dbReference type="ChEBI" id="CHEBI:58589"/>
        <dbReference type="EC" id="2.6.99.2"/>
    </reaction>
</comment>
<dbReference type="NCBIfam" id="TIGR00559">
    <property type="entry name" value="pdxJ"/>
    <property type="match status" value="1"/>
</dbReference>
<dbReference type="Gene3D" id="3.20.20.70">
    <property type="entry name" value="Aldolase class I"/>
    <property type="match status" value="1"/>
</dbReference>
<dbReference type="InterPro" id="IPR004569">
    <property type="entry name" value="PyrdxlP_synth_PdxJ"/>
</dbReference>
<feature type="binding site" evidence="4">
    <location>
        <position position="105"/>
    </location>
    <ligand>
        <name>1-deoxy-D-xylulose 5-phosphate</name>
        <dbReference type="ChEBI" id="CHEBI:57792"/>
    </ligand>
</feature>
<accession>A0A328AMD6</accession>
<feature type="binding site" evidence="4">
    <location>
        <position position="9"/>
    </location>
    <ligand>
        <name>3-amino-2-oxopropyl phosphate</name>
        <dbReference type="ChEBI" id="CHEBI:57279"/>
    </ligand>
</feature>
<feature type="binding site" evidence="4">
    <location>
        <position position="199"/>
    </location>
    <ligand>
        <name>3-amino-2-oxopropyl phosphate</name>
        <dbReference type="ChEBI" id="CHEBI:57279"/>
    </ligand>
</feature>
<organism evidence="6 7">
    <name type="scientific">Phenylobacterium soli</name>
    <dbReference type="NCBI Taxonomy" id="2170551"/>
    <lineage>
        <taxon>Bacteria</taxon>
        <taxon>Pseudomonadati</taxon>
        <taxon>Pseudomonadota</taxon>
        <taxon>Alphaproteobacteria</taxon>
        <taxon>Caulobacterales</taxon>
        <taxon>Caulobacteraceae</taxon>
        <taxon>Phenylobacterium</taxon>
    </lineage>
</organism>
<keyword evidence="7" id="KW-1185">Reference proteome</keyword>
<evidence type="ECO:0000256" key="3">
    <source>
        <dbReference type="ARBA" id="ARBA00023096"/>
    </source>
</evidence>
<dbReference type="OrthoDB" id="9806590at2"/>
<sequence>MSKLRLGVNIDHVATVRNARGASYPDPVRAAEIALAAGADGITAHLREDRRHISDADIDALAEITRKRGRPLNLEMAVTDEMEAIALAHRPHAACLVPERREEVTTEGGLDVAGGFERIAPVVRRLAAAGIRVSCFIDADPAQVAAAAKAGAAVVEFHTGAYCDAVRERSGEAPALLGKLQAAAREAARLGLEVHAGHGIDYETVKPIAAIPEVVELNIGHFLIGEAIFIGLGPAIQRMRALMDAARAERAA</sequence>
<evidence type="ECO:0000256" key="2">
    <source>
        <dbReference type="ARBA" id="ARBA00022679"/>
    </source>
</evidence>
<dbReference type="NCBIfam" id="NF003627">
    <property type="entry name" value="PRK05265.1-5"/>
    <property type="match status" value="1"/>
</dbReference>
<dbReference type="SUPFAM" id="SSF63892">
    <property type="entry name" value="Pyridoxine 5'-phosphate synthase"/>
    <property type="match status" value="1"/>
</dbReference>
<protein>
    <recommendedName>
        <fullName evidence="4 5">Pyridoxine 5'-phosphate synthase</fullName>
        <shortName evidence="4">PNP synthase</shortName>
        <ecNumber evidence="4 5">2.6.99.2</ecNumber>
    </recommendedName>
</protein>
<dbReference type="AlphaFoldDB" id="A0A328AMD6"/>
<dbReference type="Pfam" id="PF03740">
    <property type="entry name" value="PdxJ"/>
    <property type="match status" value="1"/>
</dbReference>
<comment type="similarity">
    <text evidence="4">Belongs to the PNP synthase family.</text>
</comment>
<comment type="subunit">
    <text evidence="4">Homooctamer; tetramer of dimers.</text>
</comment>
<proteinExistence type="inferred from homology"/>
<evidence type="ECO:0000313" key="6">
    <source>
        <dbReference type="EMBL" id="RAK55515.1"/>
    </source>
</evidence>
<feature type="binding site" evidence="4">
    <location>
        <position position="47"/>
    </location>
    <ligand>
        <name>1-deoxy-D-xylulose 5-phosphate</name>
        <dbReference type="ChEBI" id="CHEBI:57792"/>
    </ligand>
</feature>
<dbReference type="Proteomes" id="UP000249254">
    <property type="component" value="Unassembled WGS sequence"/>
</dbReference>
<comment type="function">
    <text evidence="4">Catalyzes the complicated ring closure reaction between the two acyclic compounds 1-deoxy-D-xylulose-5-phosphate (DXP) and 3-amino-2-oxopropyl phosphate (1-amino-acetone-3-phosphate or AAP) to form pyridoxine 5'-phosphate (PNP) and inorganic phosphate.</text>
</comment>
<dbReference type="EC" id="2.6.99.2" evidence="4 5"/>
<feature type="binding site" evidence="4">
    <location>
        <begin position="220"/>
        <end position="221"/>
    </location>
    <ligand>
        <name>3-amino-2-oxopropyl phosphate</name>
        <dbReference type="ChEBI" id="CHEBI:57279"/>
    </ligand>
</feature>
<dbReference type="EMBL" id="QFYQ01000001">
    <property type="protein sequence ID" value="RAK55515.1"/>
    <property type="molecule type" value="Genomic_DNA"/>
</dbReference>
<dbReference type="PANTHER" id="PTHR30456:SF0">
    <property type="entry name" value="PYRIDOXINE 5'-PHOSPHATE SYNTHASE"/>
    <property type="match status" value="1"/>
</dbReference>
<feature type="binding site" evidence="4">
    <location>
        <position position="52"/>
    </location>
    <ligand>
        <name>1-deoxy-D-xylulose 5-phosphate</name>
        <dbReference type="ChEBI" id="CHEBI:57792"/>
    </ligand>
</feature>
<evidence type="ECO:0000256" key="5">
    <source>
        <dbReference type="NCBIfam" id="TIGR00559"/>
    </source>
</evidence>
<evidence type="ECO:0000256" key="1">
    <source>
        <dbReference type="ARBA" id="ARBA00022490"/>
    </source>
</evidence>
<dbReference type="RefSeq" id="WP_111529263.1">
    <property type="nucleotide sequence ID" value="NZ_JBHRSG010000003.1"/>
</dbReference>
<dbReference type="GO" id="GO:0005829">
    <property type="term" value="C:cytosol"/>
    <property type="evidence" value="ECO:0007669"/>
    <property type="project" value="TreeGrafter"/>
</dbReference>
<comment type="pathway">
    <text evidence="4">Cofactor biosynthesis; pyridoxine 5'-phosphate biosynthesis; pyridoxine 5'-phosphate from D-erythrose 4-phosphate: step 5/5.</text>
</comment>
<keyword evidence="3 4" id="KW-0664">Pyridoxine biosynthesis</keyword>
<name>A0A328AMD6_9CAUL</name>
<feature type="active site" description="Proton acceptor" evidence="4">
    <location>
        <position position="45"/>
    </location>
</feature>
<dbReference type="GO" id="GO:0008615">
    <property type="term" value="P:pyridoxine biosynthetic process"/>
    <property type="evidence" value="ECO:0007669"/>
    <property type="project" value="UniProtKB-UniRule"/>
</dbReference>
<feature type="binding site" evidence="4">
    <location>
        <position position="20"/>
    </location>
    <ligand>
        <name>3-amino-2-oxopropyl phosphate</name>
        <dbReference type="ChEBI" id="CHEBI:57279"/>
    </ligand>
</feature>
<feature type="active site" description="Proton donor" evidence="4">
    <location>
        <position position="198"/>
    </location>
</feature>
<dbReference type="NCBIfam" id="NF003624">
    <property type="entry name" value="PRK05265.1-2"/>
    <property type="match status" value="1"/>
</dbReference>
<feature type="site" description="Transition state stabilizer" evidence="4">
    <location>
        <position position="156"/>
    </location>
</feature>
<comment type="caution">
    <text evidence="6">The sequence shown here is derived from an EMBL/GenBank/DDBJ whole genome shotgun (WGS) entry which is preliminary data.</text>
</comment>
<dbReference type="UniPathway" id="UPA00244">
    <property type="reaction ID" value="UER00313"/>
</dbReference>
<gene>
    <name evidence="4" type="primary">pdxJ</name>
    <name evidence="6" type="ORF">DJ017_13825</name>
</gene>
<evidence type="ECO:0000256" key="4">
    <source>
        <dbReference type="HAMAP-Rule" id="MF_00279"/>
    </source>
</evidence>
<comment type="subcellular location">
    <subcellularLocation>
        <location evidence="4">Cytoplasm</location>
    </subcellularLocation>
</comment>
<dbReference type="GO" id="GO:0033856">
    <property type="term" value="F:pyridoxine 5'-phosphate synthase activity"/>
    <property type="evidence" value="ECO:0007669"/>
    <property type="project" value="UniProtKB-UniRule"/>
</dbReference>
<dbReference type="PANTHER" id="PTHR30456">
    <property type="entry name" value="PYRIDOXINE 5'-PHOSPHATE SYNTHASE"/>
    <property type="match status" value="1"/>
</dbReference>
<feature type="active site" description="Proton acceptor" evidence="4">
    <location>
        <position position="75"/>
    </location>
</feature>
<dbReference type="InterPro" id="IPR036130">
    <property type="entry name" value="Pyridoxine-5'_phos_synth"/>
</dbReference>
<dbReference type="InterPro" id="IPR013785">
    <property type="entry name" value="Aldolase_TIM"/>
</dbReference>
<reference evidence="7" key="1">
    <citation type="submission" date="2018-05" db="EMBL/GenBank/DDBJ databases">
        <authorList>
            <person name="Li X."/>
        </authorList>
    </citation>
    <scope>NUCLEOTIDE SEQUENCE [LARGE SCALE GENOMIC DNA]</scope>
    <source>
        <strain evidence="7">LX32</strain>
    </source>
</reference>
<dbReference type="HAMAP" id="MF_00279">
    <property type="entry name" value="PdxJ"/>
    <property type="match status" value="1"/>
</dbReference>
<dbReference type="NCBIfam" id="NF003625">
    <property type="entry name" value="PRK05265.1-3"/>
    <property type="match status" value="1"/>
</dbReference>
<keyword evidence="2 4" id="KW-0808">Transferase</keyword>
<keyword evidence="1 4" id="KW-0963">Cytoplasm</keyword>